<proteinExistence type="predicted"/>
<dbReference type="Proteomes" id="UP001238467">
    <property type="component" value="Unassembled WGS sequence"/>
</dbReference>
<dbReference type="EMBL" id="JAUSUH010000003">
    <property type="protein sequence ID" value="MDQ0347644.1"/>
    <property type="molecule type" value="Genomic_DNA"/>
</dbReference>
<name>A0ABU0DGV4_9HYPH</name>
<accession>A0ABU0DGV4</accession>
<keyword evidence="3" id="KW-1185">Reference proteome</keyword>
<evidence type="ECO:0000256" key="1">
    <source>
        <dbReference type="SAM" id="MobiDB-lite"/>
    </source>
</evidence>
<sequence>MRLRAGSALATLAGLALVGLLGTLPAGAQWIGAPGGSTDGTSSGAVTIAPAPQAELPAGQPAPGFAPGAAPGYSPGLGAAPGVSAPQQANPDAANCQSQVAKLREELETRGGALQGATKKKLPPSELCPMFRSFANAQQAFYSFLNTNKAKCGVPDDILVKFKENVASVNTTRNRVCEVAKMQESGGGGGPGGPPPQGSVSAGLGLSTGLPTMEAPPGGVFDTLGGDALR</sequence>
<evidence type="ECO:0000313" key="3">
    <source>
        <dbReference type="Proteomes" id="UP001238467"/>
    </source>
</evidence>
<organism evidence="2 3">
    <name type="scientific">Ancylobacter vacuolatus</name>
    <dbReference type="NCBI Taxonomy" id="223389"/>
    <lineage>
        <taxon>Bacteria</taxon>
        <taxon>Pseudomonadati</taxon>
        <taxon>Pseudomonadota</taxon>
        <taxon>Alphaproteobacteria</taxon>
        <taxon>Hyphomicrobiales</taxon>
        <taxon>Xanthobacteraceae</taxon>
        <taxon>Ancylobacter</taxon>
    </lineage>
</organism>
<feature type="region of interest" description="Disordered" evidence="1">
    <location>
        <begin position="182"/>
        <end position="230"/>
    </location>
</feature>
<gene>
    <name evidence="2" type="ORF">J2S76_002068</name>
</gene>
<reference evidence="2 3" key="1">
    <citation type="submission" date="2023-07" db="EMBL/GenBank/DDBJ databases">
        <title>Genomic Encyclopedia of Type Strains, Phase IV (KMG-IV): sequencing the most valuable type-strain genomes for metagenomic binning, comparative biology and taxonomic classification.</title>
        <authorList>
            <person name="Goeker M."/>
        </authorList>
    </citation>
    <scope>NUCLEOTIDE SEQUENCE [LARGE SCALE GENOMIC DNA]</scope>
    <source>
        <strain evidence="2 3">DSM 1277</strain>
    </source>
</reference>
<protein>
    <submittedName>
        <fullName evidence="2">Uncharacterized protein</fullName>
    </submittedName>
</protein>
<evidence type="ECO:0000313" key="2">
    <source>
        <dbReference type="EMBL" id="MDQ0347644.1"/>
    </source>
</evidence>
<comment type="caution">
    <text evidence="2">The sequence shown here is derived from an EMBL/GenBank/DDBJ whole genome shotgun (WGS) entry which is preliminary data.</text>
</comment>